<dbReference type="InterPro" id="IPR041667">
    <property type="entry name" value="Cupin_8"/>
</dbReference>
<proteinExistence type="predicted"/>
<dbReference type="Pfam" id="PF13621">
    <property type="entry name" value="Cupin_8"/>
    <property type="match status" value="1"/>
</dbReference>
<reference evidence="2 3" key="1">
    <citation type="submission" date="2023-07" db="EMBL/GenBank/DDBJ databases">
        <title>Sorghum-associated microbial communities from plants grown in Nebraska, USA.</title>
        <authorList>
            <person name="Schachtman D."/>
        </authorList>
    </citation>
    <scope>NUCLEOTIDE SEQUENCE [LARGE SCALE GENOMIC DNA]</scope>
    <source>
        <strain evidence="2 3">BE198</strain>
    </source>
</reference>
<dbReference type="RefSeq" id="WP_310064133.1">
    <property type="nucleotide sequence ID" value="NZ_JAVDVY010000003.1"/>
</dbReference>
<dbReference type="Proteomes" id="UP001251524">
    <property type="component" value="Unassembled WGS sequence"/>
</dbReference>
<dbReference type="PANTHER" id="PTHR12461:SF105">
    <property type="entry name" value="HYPOXIA-INDUCIBLE FACTOR 1-ALPHA INHIBITOR"/>
    <property type="match status" value="1"/>
</dbReference>
<evidence type="ECO:0000313" key="2">
    <source>
        <dbReference type="EMBL" id="MDR7136008.1"/>
    </source>
</evidence>
<keyword evidence="3" id="KW-1185">Reference proteome</keyword>
<protein>
    <recommendedName>
        <fullName evidence="1">JmjC domain-containing protein</fullName>
    </recommendedName>
</protein>
<dbReference type="PANTHER" id="PTHR12461">
    <property type="entry name" value="HYPOXIA-INDUCIBLE FACTOR 1 ALPHA INHIBITOR-RELATED"/>
    <property type="match status" value="1"/>
</dbReference>
<sequence length="332" mass="36663">MPAAIEELRLTDPAITLERIVDGARPLVLRGLCRDWPLVQLALQSDTAFAQGLVAHDNGTPIDALLMPPDAHGVVGYNAAMDGFNYKHFRVSVTQVLQRLASYSRQDDMPGLAMQSALIQTNLPGLLESHSIPFLDPAIQPRLWMGNRVTTPAHFDSSHNLAVVACGRRRFTLFPPDQVKNLYVGPLDFAPTAAAISLAPLDAVADARYPRLRDALYNAQVAELEPGDAIYIPPVWWHHVDSLEQLNALVNYWWRPAAFPGHVAEPGLDALLHCILAFKSLPHAERDAWKVLLDHYVFSDEDPAAHIPSSRRGVLGPLTPEMVARLKQLMAK</sequence>
<dbReference type="InterPro" id="IPR014710">
    <property type="entry name" value="RmlC-like_jellyroll"/>
</dbReference>
<dbReference type="SMART" id="SM00558">
    <property type="entry name" value="JmjC"/>
    <property type="match status" value="1"/>
</dbReference>
<organism evidence="2 3">
    <name type="scientific">Lysobacter niastensis</name>
    <dbReference type="NCBI Taxonomy" id="380629"/>
    <lineage>
        <taxon>Bacteria</taxon>
        <taxon>Pseudomonadati</taxon>
        <taxon>Pseudomonadota</taxon>
        <taxon>Gammaproteobacteria</taxon>
        <taxon>Lysobacterales</taxon>
        <taxon>Lysobacteraceae</taxon>
        <taxon>Lysobacter</taxon>
    </lineage>
</organism>
<dbReference type="SUPFAM" id="SSF51197">
    <property type="entry name" value="Clavaminate synthase-like"/>
    <property type="match status" value="1"/>
</dbReference>
<name>A0ABU1WEK4_9GAMM</name>
<gene>
    <name evidence="2" type="ORF">J2X06_003226</name>
</gene>
<evidence type="ECO:0000259" key="1">
    <source>
        <dbReference type="PROSITE" id="PS51184"/>
    </source>
</evidence>
<dbReference type="InterPro" id="IPR003347">
    <property type="entry name" value="JmjC_dom"/>
</dbReference>
<dbReference type="Gene3D" id="2.60.120.10">
    <property type="entry name" value="Jelly Rolls"/>
    <property type="match status" value="1"/>
</dbReference>
<evidence type="ECO:0000313" key="3">
    <source>
        <dbReference type="Proteomes" id="UP001251524"/>
    </source>
</evidence>
<comment type="caution">
    <text evidence="2">The sequence shown here is derived from an EMBL/GenBank/DDBJ whole genome shotgun (WGS) entry which is preliminary data.</text>
</comment>
<dbReference type="PROSITE" id="PS51184">
    <property type="entry name" value="JMJC"/>
    <property type="match status" value="1"/>
</dbReference>
<dbReference type="EMBL" id="JAVDVY010000003">
    <property type="protein sequence ID" value="MDR7136008.1"/>
    <property type="molecule type" value="Genomic_DNA"/>
</dbReference>
<feature type="domain" description="JmjC" evidence="1">
    <location>
        <begin position="112"/>
        <end position="271"/>
    </location>
</feature>
<accession>A0ABU1WEK4</accession>